<keyword evidence="3" id="KW-0202">Cytokine</keyword>
<reference evidence="7 8" key="1">
    <citation type="submission" date="2021-06" db="EMBL/GenBank/DDBJ databases">
        <authorList>
            <person name="Palmer J.M."/>
        </authorList>
    </citation>
    <scope>NUCLEOTIDE SEQUENCE [LARGE SCALE GENOMIC DNA]</scope>
    <source>
        <strain evidence="8">if_2019</strain>
        <tissue evidence="7">Muscle</tissue>
    </source>
</reference>
<dbReference type="PANTHER" id="PTHR11471">
    <property type="entry name" value="TUMOR NECROSIS FACTOR FAMILY MEMBER"/>
    <property type="match status" value="1"/>
</dbReference>
<organism evidence="7 8">
    <name type="scientific">Ilyodon furcidens</name>
    <name type="common">goldbreast splitfin</name>
    <dbReference type="NCBI Taxonomy" id="33524"/>
    <lineage>
        <taxon>Eukaryota</taxon>
        <taxon>Metazoa</taxon>
        <taxon>Chordata</taxon>
        <taxon>Craniata</taxon>
        <taxon>Vertebrata</taxon>
        <taxon>Euteleostomi</taxon>
        <taxon>Actinopterygii</taxon>
        <taxon>Neopterygii</taxon>
        <taxon>Teleostei</taxon>
        <taxon>Neoteleostei</taxon>
        <taxon>Acanthomorphata</taxon>
        <taxon>Ovalentaria</taxon>
        <taxon>Atherinomorphae</taxon>
        <taxon>Cyprinodontiformes</taxon>
        <taxon>Goodeidae</taxon>
        <taxon>Ilyodon</taxon>
    </lineage>
</organism>
<protein>
    <recommendedName>
        <fullName evidence="6">THD domain-containing protein</fullName>
    </recommendedName>
</protein>
<keyword evidence="4 5" id="KW-0472">Membrane</keyword>
<dbReference type="InterPro" id="IPR006052">
    <property type="entry name" value="TNF_dom"/>
</dbReference>
<evidence type="ECO:0000256" key="3">
    <source>
        <dbReference type="ARBA" id="ARBA00022514"/>
    </source>
</evidence>
<gene>
    <name evidence="7" type="ORF">ILYODFUR_025131</name>
</gene>
<evidence type="ECO:0000256" key="4">
    <source>
        <dbReference type="ARBA" id="ARBA00023136"/>
    </source>
</evidence>
<feature type="transmembrane region" description="Helical" evidence="5">
    <location>
        <begin position="49"/>
        <end position="72"/>
    </location>
</feature>
<evidence type="ECO:0000256" key="1">
    <source>
        <dbReference type="ARBA" id="ARBA00004370"/>
    </source>
</evidence>
<evidence type="ECO:0000256" key="5">
    <source>
        <dbReference type="SAM" id="Phobius"/>
    </source>
</evidence>
<dbReference type="SUPFAM" id="SSF49842">
    <property type="entry name" value="TNF-like"/>
    <property type="match status" value="1"/>
</dbReference>
<keyword evidence="8" id="KW-1185">Reference proteome</keyword>
<proteinExistence type="inferred from homology"/>
<keyword evidence="5" id="KW-1133">Transmembrane helix</keyword>
<dbReference type="SMART" id="SM00207">
    <property type="entry name" value="TNF"/>
    <property type="match status" value="1"/>
</dbReference>
<dbReference type="PANTHER" id="PTHR11471:SF34">
    <property type="entry name" value="TUMOR NECROSIS FACTOR LIGAND SUPERFAMILY MEMBER 14"/>
    <property type="match status" value="1"/>
</dbReference>
<comment type="subcellular location">
    <subcellularLocation>
        <location evidence="1">Membrane</location>
    </subcellularLocation>
</comment>
<dbReference type="EMBL" id="JAHRIQ010060965">
    <property type="protein sequence ID" value="MEQ2241424.1"/>
    <property type="molecule type" value="Genomic_DNA"/>
</dbReference>
<keyword evidence="5" id="KW-0812">Transmembrane</keyword>
<feature type="domain" description="THD" evidence="6">
    <location>
        <begin position="109"/>
        <end position="245"/>
    </location>
</feature>
<dbReference type="Gene3D" id="2.60.120.40">
    <property type="match status" value="1"/>
</dbReference>
<evidence type="ECO:0000256" key="2">
    <source>
        <dbReference type="ARBA" id="ARBA00008670"/>
    </source>
</evidence>
<accession>A0ABV0U9F0</accession>
<sequence>MFFNLQRSTEGMARDSIPSVFVVDAHSTRPTVPPRPSKKKDKSGAVQTLLFLLVSLALGGMIIEACFIYRLYRLEYPLQSPSGFFSKHTDDNFISPTEFPFDGIPPSKPVAHLTDGQDVHHDKHIMSWSKNADPLLYGMEYKDKKLIILKEGYYYIYSKVYFSENGSFSHSVEMQTEKYAGGGIPLLQSRKYTSKKENGPKSYSNSYLGGVFHLSKNDAIYVNISSTKQIIRHKSYENIFGAYMI</sequence>
<comment type="caution">
    <text evidence="7">The sequence shown here is derived from an EMBL/GenBank/DDBJ whole genome shotgun (WGS) entry which is preliminary data.</text>
</comment>
<dbReference type="PROSITE" id="PS50049">
    <property type="entry name" value="THD_2"/>
    <property type="match status" value="1"/>
</dbReference>
<dbReference type="CDD" id="cd00184">
    <property type="entry name" value="TNF"/>
    <property type="match status" value="1"/>
</dbReference>
<dbReference type="Proteomes" id="UP001482620">
    <property type="component" value="Unassembled WGS sequence"/>
</dbReference>
<dbReference type="InterPro" id="IPR008983">
    <property type="entry name" value="Tumour_necrosis_fac-like_dom"/>
</dbReference>
<evidence type="ECO:0000313" key="8">
    <source>
        <dbReference type="Proteomes" id="UP001482620"/>
    </source>
</evidence>
<evidence type="ECO:0000259" key="6">
    <source>
        <dbReference type="PROSITE" id="PS50049"/>
    </source>
</evidence>
<evidence type="ECO:0000313" key="7">
    <source>
        <dbReference type="EMBL" id="MEQ2241424.1"/>
    </source>
</evidence>
<name>A0ABV0U9F0_9TELE</name>
<comment type="similarity">
    <text evidence="2">Belongs to the tumor necrosis factor family.</text>
</comment>
<dbReference type="Pfam" id="PF00229">
    <property type="entry name" value="TNF"/>
    <property type="match status" value="1"/>
</dbReference>